<evidence type="ECO:0000256" key="5">
    <source>
        <dbReference type="ARBA" id="ARBA00022777"/>
    </source>
</evidence>
<dbReference type="PROSITE" id="PS51455">
    <property type="entry name" value="PIPK"/>
    <property type="match status" value="1"/>
</dbReference>
<dbReference type="InterPro" id="IPR002498">
    <property type="entry name" value="PInositol-4-P-4/5-kinase_core"/>
</dbReference>
<keyword evidence="4 7" id="KW-0547">Nucleotide-binding</keyword>
<dbReference type="InterPro" id="IPR017163">
    <property type="entry name" value="PIno-4-P-5_kinase_pln"/>
</dbReference>
<dbReference type="OrthoDB" id="70770at2759"/>
<dbReference type="Gene3D" id="3.30.810.10">
    <property type="entry name" value="2-Layer Sandwich"/>
    <property type="match status" value="1"/>
</dbReference>
<proteinExistence type="predicted"/>
<dbReference type="PANTHER" id="PTHR23086">
    <property type="entry name" value="PHOSPHATIDYLINOSITOL-4-PHOSPHATE 5-KINASE"/>
    <property type="match status" value="1"/>
</dbReference>
<accession>A0A8T2UC63</accession>
<dbReference type="SUPFAM" id="SSF82185">
    <property type="entry name" value="Histone H3 K4-specific methyltransferase SET7/9 N-terminal domain"/>
    <property type="match status" value="2"/>
</dbReference>
<dbReference type="FunFam" id="3.30.800.10:FF:000003">
    <property type="entry name" value="Phosphatidylinositol 4-phosphate 5-kinase"/>
    <property type="match status" value="1"/>
</dbReference>
<name>A0A8T2UC63_CERRI</name>
<dbReference type="EC" id="2.7.1.68" evidence="1"/>
<dbReference type="PANTHER" id="PTHR23086:SF8">
    <property type="entry name" value="PHOSPHATIDYLINOSITOL 5-PHOSPHATE 4-KINASE, ISOFORM A"/>
    <property type="match status" value="1"/>
</dbReference>
<evidence type="ECO:0000256" key="2">
    <source>
        <dbReference type="ARBA" id="ARBA00022679"/>
    </source>
</evidence>
<dbReference type="EMBL" id="CM035413">
    <property type="protein sequence ID" value="KAH7431402.1"/>
    <property type="molecule type" value="Genomic_DNA"/>
</dbReference>
<dbReference type="InterPro" id="IPR027484">
    <property type="entry name" value="PInositol-4-P-5-kinase_N"/>
</dbReference>
<dbReference type="Pfam" id="PF01504">
    <property type="entry name" value="PIP5K"/>
    <property type="match status" value="1"/>
</dbReference>
<protein>
    <recommendedName>
        <fullName evidence="1">1-phosphatidylinositol-4-phosphate 5-kinase</fullName>
        <ecNumber evidence="1">2.7.1.68</ecNumber>
    </recommendedName>
</protein>
<dbReference type="GO" id="GO:0005524">
    <property type="term" value="F:ATP binding"/>
    <property type="evidence" value="ECO:0007669"/>
    <property type="project" value="UniProtKB-UniRule"/>
</dbReference>
<dbReference type="GO" id="GO:0046854">
    <property type="term" value="P:phosphatidylinositol phosphate biosynthetic process"/>
    <property type="evidence" value="ECO:0007669"/>
    <property type="project" value="TreeGrafter"/>
</dbReference>
<evidence type="ECO:0000259" key="9">
    <source>
        <dbReference type="PROSITE" id="PS51455"/>
    </source>
</evidence>
<dbReference type="Gene3D" id="2.20.110.10">
    <property type="entry name" value="Histone H3 K4-specific methyltransferase SET7/9 N-terminal domain"/>
    <property type="match status" value="3"/>
</dbReference>
<dbReference type="Pfam" id="PF02493">
    <property type="entry name" value="MORN"/>
    <property type="match status" value="8"/>
</dbReference>
<feature type="domain" description="PIPK" evidence="9">
    <location>
        <begin position="455"/>
        <end position="870"/>
    </location>
</feature>
<dbReference type="GO" id="GO:0016308">
    <property type="term" value="F:1-phosphatidylinositol-4-phosphate 5-kinase activity"/>
    <property type="evidence" value="ECO:0007669"/>
    <property type="project" value="UniProtKB-EC"/>
</dbReference>
<dbReference type="InterPro" id="IPR027483">
    <property type="entry name" value="PInositol-4-P-4/5-kinase_C_sf"/>
</dbReference>
<evidence type="ECO:0000256" key="4">
    <source>
        <dbReference type="ARBA" id="ARBA00022741"/>
    </source>
</evidence>
<keyword evidence="11" id="KW-1185">Reference proteome</keyword>
<evidence type="ECO:0000256" key="3">
    <source>
        <dbReference type="ARBA" id="ARBA00022737"/>
    </source>
</evidence>
<evidence type="ECO:0000313" key="10">
    <source>
        <dbReference type="EMBL" id="KAH7431403.1"/>
    </source>
</evidence>
<feature type="region of interest" description="Disordered" evidence="8">
    <location>
        <begin position="1"/>
        <end position="21"/>
    </location>
</feature>
<dbReference type="PIRSF" id="PIRSF037274">
    <property type="entry name" value="PIP5K_plant_prd"/>
    <property type="match status" value="1"/>
</dbReference>
<dbReference type="AlphaFoldDB" id="A0A8T2UC63"/>
<keyword evidence="6 7" id="KW-0067">ATP-binding</keyword>
<dbReference type="OMA" id="EEDIMNC"/>
<keyword evidence="2 7" id="KW-0808">Transferase</keyword>
<dbReference type="SUPFAM" id="SSF56104">
    <property type="entry name" value="SAICAR synthase-like"/>
    <property type="match status" value="1"/>
</dbReference>
<dbReference type="EMBL" id="CM035413">
    <property type="protein sequence ID" value="KAH7431403.1"/>
    <property type="molecule type" value="Genomic_DNA"/>
</dbReference>
<dbReference type="InterPro" id="IPR003409">
    <property type="entry name" value="MORN"/>
</dbReference>
<gene>
    <name evidence="10" type="ORF">KP509_08G046800</name>
</gene>
<keyword evidence="5 7" id="KW-0418">Kinase</keyword>
<evidence type="ECO:0000256" key="6">
    <source>
        <dbReference type="ARBA" id="ARBA00022840"/>
    </source>
</evidence>
<evidence type="ECO:0000256" key="7">
    <source>
        <dbReference type="PROSITE-ProRule" id="PRU00781"/>
    </source>
</evidence>
<dbReference type="SMART" id="SM00330">
    <property type="entry name" value="PIPKc"/>
    <property type="match status" value="1"/>
</dbReference>
<comment type="caution">
    <text evidence="10">The sequence shown here is derived from an EMBL/GenBank/DDBJ whole genome shotgun (WGS) entry which is preliminary data.</text>
</comment>
<dbReference type="InterPro" id="IPR023610">
    <property type="entry name" value="PInositol-4/5-P-5/4-kinase"/>
</dbReference>
<organism evidence="10 11">
    <name type="scientific">Ceratopteris richardii</name>
    <name type="common">Triangle waterfern</name>
    <dbReference type="NCBI Taxonomy" id="49495"/>
    <lineage>
        <taxon>Eukaryota</taxon>
        <taxon>Viridiplantae</taxon>
        <taxon>Streptophyta</taxon>
        <taxon>Embryophyta</taxon>
        <taxon>Tracheophyta</taxon>
        <taxon>Polypodiopsida</taxon>
        <taxon>Polypodiidae</taxon>
        <taxon>Polypodiales</taxon>
        <taxon>Pteridineae</taxon>
        <taxon>Pteridaceae</taxon>
        <taxon>Parkerioideae</taxon>
        <taxon>Ceratopteris</taxon>
    </lineage>
</organism>
<sequence length="875" mass="98831">MRDSLTVANFQDSPEGQRAPNQPLYQSARVLKIKNLFNDFHLQNRKSAVVPDNTISCEEAPFMSDTRFDSSSYCPEVLAPDYFYRSTIDKPFISVNLESEGVVREQVFPNGDMYVGCWGGNLPEGKGKYLWSDGTMYEGDWAKGKKSGKGRISWPSGATYEGDFMAGYIHGVGTYTGVDDTTYRGQWCLNEKTGHGIKNYANGDVYDGYWNQGVPDGRGKYLWKNGNEYDGEWKHGVMSGTGTLSWACGDKYDGQWLDGVEHGHGVYTWADRSSYVGTWSRGLKDGKGTFFPLKPSFVTHRLSSIQEKKELANADCEFHMSPNPRGSSASDSECWNPRVCRVSSQGSSADRVTGSESSTCSENGIDNLPSVESRHSFDNSFNWILGQDDDEHDAMRMHDGDQDEFVPSAVTREYVQGVLINEFIKEGSNIAKSPKRRPKYHWKDPVKPGETIFKGHQSYDLMLNLQLGIRYTVGKITPEPRREISPSDFGPKARIWINFPKEGSQLTPPHQSTDFKWKDYCPVVFRHLRELFKIDTADYMLSICGNTGLRELSSPGKSGSVFYLSHDDRFMIKTMRKAEVKVLLGMLPNYYNHVQMYENTLITKFFGLHRIKPAGGQKVRFVVMGNMFCTELRIHRRFDLKGSSQGRSADKLEMDENTTLKDLDLDFVFRLEPSWRQALLRQIECDCKFLESEHIMDYSLLLGLHFRAPQFSAIFSSDPSCQFDTAVGINRNDSVSQTAQANGLVLVAHQPHKPFLPQGSHVRGSPLKAPAAGNEEVDLLLPGTARLRVQLGVNMPARADRKPRCAGKEEFGEAYDVVLYLGIIDILQEYDVGKRLEHAYKSLQFDSRSISAVDPSLYSSRFQSFIRKIFPDSWD</sequence>
<dbReference type="CDD" id="cd17302">
    <property type="entry name" value="PIPKc_AtPIP5K_like"/>
    <property type="match status" value="1"/>
</dbReference>
<dbReference type="Proteomes" id="UP000825935">
    <property type="component" value="Chromosome 8"/>
</dbReference>
<evidence type="ECO:0000256" key="8">
    <source>
        <dbReference type="SAM" id="MobiDB-lite"/>
    </source>
</evidence>
<dbReference type="Gene3D" id="3.30.800.10">
    <property type="entry name" value="Phosphatidylinositol Phosphate Kinase II Beta"/>
    <property type="match status" value="1"/>
</dbReference>
<keyword evidence="3" id="KW-0677">Repeat</keyword>
<dbReference type="GO" id="GO:0005886">
    <property type="term" value="C:plasma membrane"/>
    <property type="evidence" value="ECO:0007669"/>
    <property type="project" value="TreeGrafter"/>
</dbReference>
<reference evidence="10" key="1">
    <citation type="submission" date="2021-08" db="EMBL/GenBank/DDBJ databases">
        <title>WGS assembly of Ceratopteris richardii.</title>
        <authorList>
            <person name="Marchant D.B."/>
            <person name="Chen G."/>
            <person name="Jenkins J."/>
            <person name="Shu S."/>
            <person name="Leebens-Mack J."/>
            <person name="Grimwood J."/>
            <person name="Schmutz J."/>
            <person name="Soltis P."/>
            <person name="Soltis D."/>
            <person name="Chen Z.-H."/>
        </authorList>
    </citation>
    <scope>NUCLEOTIDE SEQUENCE</scope>
    <source>
        <strain evidence="10">Whitten #5841</strain>
        <tissue evidence="10">Leaf</tissue>
    </source>
</reference>
<dbReference type="SMART" id="SM00698">
    <property type="entry name" value="MORN"/>
    <property type="match status" value="8"/>
</dbReference>
<evidence type="ECO:0000313" key="11">
    <source>
        <dbReference type="Proteomes" id="UP000825935"/>
    </source>
</evidence>
<dbReference type="EMBL" id="CM035413">
    <property type="protein sequence ID" value="KAH7431401.1"/>
    <property type="molecule type" value="Genomic_DNA"/>
</dbReference>
<evidence type="ECO:0000256" key="1">
    <source>
        <dbReference type="ARBA" id="ARBA00012172"/>
    </source>
</evidence>